<dbReference type="Proteomes" id="UP000317982">
    <property type="component" value="Unassembled WGS sequence"/>
</dbReference>
<dbReference type="RefSeq" id="WP_142708887.1">
    <property type="nucleotide sequence ID" value="NZ_VIRS01000035.1"/>
</dbReference>
<dbReference type="EMBL" id="VIRS01000035">
    <property type="protein sequence ID" value="TQS40743.1"/>
    <property type="molecule type" value="Genomic_DNA"/>
</dbReference>
<feature type="region of interest" description="Disordered" evidence="1">
    <location>
        <begin position="184"/>
        <end position="208"/>
    </location>
</feature>
<evidence type="ECO:0000313" key="3">
    <source>
        <dbReference type="Proteomes" id="UP000317982"/>
    </source>
</evidence>
<reference evidence="2 3" key="1">
    <citation type="submission" date="2019-07" db="EMBL/GenBank/DDBJ databases">
        <title>Cryptosporangium phraense sp. nov., isolated from plant litter.</title>
        <authorList>
            <person name="Suriyachadkun C."/>
        </authorList>
    </citation>
    <scope>NUCLEOTIDE SEQUENCE [LARGE SCALE GENOMIC DNA]</scope>
    <source>
        <strain evidence="2 3">A-T 5661</strain>
    </source>
</reference>
<sequence length="208" mass="23101">MTDVVPGGKRRLDRVLGPDYLDDLADLRTSVVRHRRDEALAELDELSRLGHQLDERIAMVTAEQRRRAAIAFDAAVATDPGEGGSVGVEVPAEDASADEQPSGGRLARVFRLRADSDGPPTHRRRRRVERLVADVDLADVGRRTDDELSRVLRTFRHERRQVTDVSGRVRAVIDRCGDELGRRRVAPMGARPAEEPEPAPDGVLRVRP</sequence>
<gene>
    <name evidence="2" type="ORF">FL583_33440</name>
</gene>
<dbReference type="OrthoDB" id="5182641at2"/>
<evidence type="ECO:0008006" key="4">
    <source>
        <dbReference type="Google" id="ProtNLM"/>
    </source>
</evidence>
<keyword evidence="3" id="KW-1185">Reference proteome</keyword>
<dbReference type="AlphaFoldDB" id="A0A545AHE8"/>
<proteinExistence type="predicted"/>
<accession>A0A545AHE8</accession>
<evidence type="ECO:0000313" key="2">
    <source>
        <dbReference type="EMBL" id="TQS40743.1"/>
    </source>
</evidence>
<feature type="region of interest" description="Disordered" evidence="1">
    <location>
        <begin position="80"/>
        <end position="103"/>
    </location>
</feature>
<dbReference type="InParanoid" id="A0A545AHE8"/>
<organism evidence="2 3">
    <name type="scientific">Cryptosporangium phraense</name>
    <dbReference type="NCBI Taxonomy" id="2593070"/>
    <lineage>
        <taxon>Bacteria</taxon>
        <taxon>Bacillati</taxon>
        <taxon>Actinomycetota</taxon>
        <taxon>Actinomycetes</taxon>
        <taxon>Cryptosporangiales</taxon>
        <taxon>Cryptosporangiaceae</taxon>
        <taxon>Cryptosporangium</taxon>
    </lineage>
</organism>
<comment type="caution">
    <text evidence="2">The sequence shown here is derived from an EMBL/GenBank/DDBJ whole genome shotgun (WGS) entry which is preliminary data.</text>
</comment>
<protein>
    <recommendedName>
        <fullName evidence="4">Aerial mycelium formation protein</fullName>
    </recommendedName>
</protein>
<evidence type="ECO:0000256" key="1">
    <source>
        <dbReference type="SAM" id="MobiDB-lite"/>
    </source>
</evidence>
<name>A0A545AHE8_9ACTN</name>